<dbReference type="Proteomes" id="UP000886874">
    <property type="component" value="Unassembled WGS sequence"/>
</dbReference>
<dbReference type="AlphaFoldDB" id="A0A9D0Z730"/>
<dbReference type="GO" id="GO:0097367">
    <property type="term" value="F:carbohydrate derivative binding"/>
    <property type="evidence" value="ECO:0007669"/>
    <property type="project" value="InterPro"/>
</dbReference>
<dbReference type="EC" id="2.6.1.16" evidence="2"/>
<name>A0A9D0Z730_9FIRM</name>
<dbReference type="SUPFAM" id="SSF53697">
    <property type="entry name" value="SIS domain"/>
    <property type="match status" value="1"/>
</dbReference>
<gene>
    <name evidence="5" type="ORF">IAA67_08400</name>
</gene>
<evidence type="ECO:0000256" key="2">
    <source>
        <dbReference type="ARBA" id="ARBA00012916"/>
    </source>
</evidence>
<accession>A0A9D0Z730</accession>
<evidence type="ECO:0000256" key="3">
    <source>
        <dbReference type="ARBA" id="ARBA00016090"/>
    </source>
</evidence>
<proteinExistence type="predicted"/>
<dbReference type="PANTHER" id="PTHR10937">
    <property type="entry name" value="GLUCOSAMINE--FRUCTOSE-6-PHOSPHATE AMINOTRANSFERASE, ISOMERIZING"/>
    <property type="match status" value="1"/>
</dbReference>
<sequence length="379" mass="41793">MTQFDNAMRRQVFSLPELIRSQYQDLEPKTRSILSFEEIFNIQRIVLTGCGDSHCAAMAVKHTFEQLTGLQIEVVPALELSRFYPDKKLGFAPKNPLVIAVSNSGGVVRVGEAIQRAVKAGAFALGVTGNRDSLLGQSVSRVLDLQVPKFESAPGVRSYLVSVLTLLLLAIRIGEVRGRYTMDQASAYRKDILLQADKLEALLPSLDAQTERLAARWKDFEAFDFAGAGNDYAAAWYGHAKTFEACGKYAMCINAEEWLHLNFFMRNVARIGTIVVCSGQNRGIVRVKEMLKHAFQDMGRPTAIITDSPASFSEIGAEVLQVPKSEFDHSGSLTNYVPCALLMGYISAMIGETYSRGCKDHWAFAAHGNGINRSQLVLD</sequence>
<dbReference type="GO" id="GO:0006047">
    <property type="term" value="P:UDP-N-acetylglucosamine metabolic process"/>
    <property type="evidence" value="ECO:0007669"/>
    <property type="project" value="TreeGrafter"/>
</dbReference>
<organism evidence="5 6">
    <name type="scientific">Candidatus Avoscillospira stercorigallinarum</name>
    <dbReference type="NCBI Taxonomy" id="2840708"/>
    <lineage>
        <taxon>Bacteria</taxon>
        <taxon>Bacillati</taxon>
        <taxon>Bacillota</taxon>
        <taxon>Clostridia</taxon>
        <taxon>Eubacteriales</taxon>
        <taxon>Oscillospiraceae</taxon>
        <taxon>Oscillospiraceae incertae sedis</taxon>
        <taxon>Candidatus Avoscillospira</taxon>
    </lineage>
</organism>
<dbReference type="Pfam" id="PF01380">
    <property type="entry name" value="SIS"/>
    <property type="match status" value="1"/>
</dbReference>
<dbReference type="EMBL" id="DVFN01000120">
    <property type="protein sequence ID" value="HIQ70334.1"/>
    <property type="molecule type" value="Genomic_DNA"/>
</dbReference>
<feature type="domain" description="SIS" evidence="4">
    <location>
        <begin position="35"/>
        <end position="179"/>
    </location>
</feature>
<reference evidence="5" key="1">
    <citation type="submission" date="2020-10" db="EMBL/GenBank/DDBJ databases">
        <authorList>
            <person name="Gilroy R."/>
        </authorList>
    </citation>
    <scope>NUCLEOTIDE SEQUENCE</scope>
    <source>
        <strain evidence="5">ChiSjej2B20-13462</strain>
    </source>
</reference>
<dbReference type="GO" id="GO:0006002">
    <property type="term" value="P:fructose 6-phosphate metabolic process"/>
    <property type="evidence" value="ECO:0007669"/>
    <property type="project" value="TreeGrafter"/>
</dbReference>
<dbReference type="Gene3D" id="3.40.50.10490">
    <property type="entry name" value="Glucose-6-phosphate isomerase like protein, domain 1"/>
    <property type="match status" value="2"/>
</dbReference>
<dbReference type="PANTHER" id="PTHR10937:SF0">
    <property type="entry name" value="GLUTAMINE--FRUCTOSE-6-PHOSPHATE TRANSAMINASE (ISOMERIZING)"/>
    <property type="match status" value="1"/>
</dbReference>
<dbReference type="InterPro" id="IPR046348">
    <property type="entry name" value="SIS_dom_sf"/>
</dbReference>
<protein>
    <recommendedName>
        <fullName evidence="3">Glutamine--fructose-6-phosphate aminotransferase [isomerizing]</fullName>
        <ecNumber evidence="2">2.6.1.16</ecNumber>
    </recommendedName>
</protein>
<dbReference type="PROSITE" id="PS51464">
    <property type="entry name" value="SIS"/>
    <property type="match status" value="1"/>
</dbReference>
<evidence type="ECO:0000259" key="4">
    <source>
        <dbReference type="PROSITE" id="PS51464"/>
    </source>
</evidence>
<dbReference type="InterPro" id="IPR001347">
    <property type="entry name" value="SIS_dom"/>
</dbReference>
<comment type="caution">
    <text evidence="5">The sequence shown here is derived from an EMBL/GenBank/DDBJ whole genome shotgun (WGS) entry which is preliminary data.</text>
</comment>
<dbReference type="GO" id="GO:0004360">
    <property type="term" value="F:glutamine-fructose-6-phosphate transaminase (isomerizing) activity"/>
    <property type="evidence" value="ECO:0007669"/>
    <property type="project" value="UniProtKB-EC"/>
</dbReference>
<evidence type="ECO:0000313" key="5">
    <source>
        <dbReference type="EMBL" id="HIQ70334.1"/>
    </source>
</evidence>
<comment type="catalytic activity">
    <reaction evidence="1">
        <text>D-fructose 6-phosphate + L-glutamine = D-glucosamine 6-phosphate + L-glutamate</text>
        <dbReference type="Rhea" id="RHEA:13237"/>
        <dbReference type="ChEBI" id="CHEBI:29985"/>
        <dbReference type="ChEBI" id="CHEBI:58359"/>
        <dbReference type="ChEBI" id="CHEBI:58725"/>
        <dbReference type="ChEBI" id="CHEBI:61527"/>
        <dbReference type="EC" id="2.6.1.16"/>
    </reaction>
</comment>
<evidence type="ECO:0000313" key="6">
    <source>
        <dbReference type="Proteomes" id="UP000886874"/>
    </source>
</evidence>
<evidence type="ECO:0000256" key="1">
    <source>
        <dbReference type="ARBA" id="ARBA00001031"/>
    </source>
</evidence>
<dbReference type="GO" id="GO:0006487">
    <property type="term" value="P:protein N-linked glycosylation"/>
    <property type="evidence" value="ECO:0007669"/>
    <property type="project" value="TreeGrafter"/>
</dbReference>
<reference evidence="5" key="2">
    <citation type="journal article" date="2021" name="PeerJ">
        <title>Extensive microbial diversity within the chicken gut microbiome revealed by metagenomics and culture.</title>
        <authorList>
            <person name="Gilroy R."/>
            <person name="Ravi A."/>
            <person name="Getino M."/>
            <person name="Pursley I."/>
            <person name="Horton D.L."/>
            <person name="Alikhan N.F."/>
            <person name="Baker D."/>
            <person name="Gharbi K."/>
            <person name="Hall N."/>
            <person name="Watson M."/>
            <person name="Adriaenssens E.M."/>
            <person name="Foster-Nyarko E."/>
            <person name="Jarju S."/>
            <person name="Secka A."/>
            <person name="Antonio M."/>
            <person name="Oren A."/>
            <person name="Chaudhuri R.R."/>
            <person name="La Ragione R."/>
            <person name="Hildebrand F."/>
            <person name="Pallen M.J."/>
        </authorList>
    </citation>
    <scope>NUCLEOTIDE SEQUENCE</scope>
    <source>
        <strain evidence="5">ChiSjej2B20-13462</strain>
    </source>
</reference>